<evidence type="ECO:0000256" key="3">
    <source>
        <dbReference type="ARBA" id="ARBA00022741"/>
    </source>
</evidence>
<protein>
    <submittedName>
        <fullName evidence="6">ATPase component (YhaQ)</fullName>
    </submittedName>
</protein>
<dbReference type="InterPro" id="IPR017871">
    <property type="entry name" value="ABC_transporter-like_CS"/>
</dbReference>
<dbReference type="Pfam" id="PF00005">
    <property type="entry name" value="ABC_tran"/>
    <property type="match status" value="1"/>
</dbReference>
<accession>A0ABM9N2R5</accession>
<dbReference type="EMBL" id="CAUZMB010000023">
    <property type="protein sequence ID" value="CAK1255299.1"/>
    <property type="molecule type" value="Genomic_DNA"/>
</dbReference>
<evidence type="ECO:0000256" key="1">
    <source>
        <dbReference type="ARBA" id="ARBA00005417"/>
    </source>
</evidence>
<dbReference type="SMART" id="SM00382">
    <property type="entry name" value="AAA"/>
    <property type="match status" value="1"/>
</dbReference>
<evidence type="ECO:0000313" key="6">
    <source>
        <dbReference type="EMBL" id="CAK1255299.1"/>
    </source>
</evidence>
<dbReference type="InterPro" id="IPR003439">
    <property type="entry name" value="ABC_transporter-like_ATP-bd"/>
</dbReference>
<dbReference type="InterPro" id="IPR050763">
    <property type="entry name" value="ABC_transporter_ATP-binding"/>
</dbReference>
<dbReference type="PANTHER" id="PTHR42711">
    <property type="entry name" value="ABC TRANSPORTER ATP-BINDING PROTEIN"/>
    <property type="match status" value="1"/>
</dbReference>
<gene>
    <name evidence="6" type="ORF">R55214_HHFBAMCI_01694</name>
</gene>
<comment type="similarity">
    <text evidence="1">Belongs to the ABC transporter superfamily.</text>
</comment>
<feature type="domain" description="ABC transporter" evidence="5">
    <location>
        <begin position="2"/>
        <end position="229"/>
    </location>
</feature>
<dbReference type="RefSeq" id="WP_282808476.1">
    <property type="nucleotide sequence ID" value="NZ_CAUZLH010000019.1"/>
</dbReference>
<proteinExistence type="inferred from homology"/>
<dbReference type="PANTHER" id="PTHR42711:SF5">
    <property type="entry name" value="ABC TRANSPORTER ATP-BINDING PROTEIN NATA"/>
    <property type="match status" value="1"/>
</dbReference>
<reference evidence="6 7" key="1">
    <citation type="submission" date="2023-10" db="EMBL/GenBank/DDBJ databases">
        <authorList>
            <person name="Botero Cardona J."/>
        </authorList>
    </citation>
    <scope>NUCLEOTIDE SEQUENCE [LARGE SCALE GENOMIC DNA]</scope>
    <source>
        <strain evidence="6 7">R-55214</strain>
    </source>
</reference>
<dbReference type="SUPFAM" id="SSF52540">
    <property type="entry name" value="P-loop containing nucleoside triphosphate hydrolases"/>
    <property type="match status" value="1"/>
</dbReference>
<comment type="caution">
    <text evidence="6">The sequence shown here is derived from an EMBL/GenBank/DDBJ whole genome shotgun (WGS) entry which is preliminary data.</text>
</comment>
<dbReference type="PROSITE" id="PS50893">
    <property type="entry name" value="ABC_TRANSPORTER_2"/>
    <property type="match status" value="1"/>
</dbReference>
<keyword evidence="7" id="KW-1185">Reference proteome</keyword>
<evidence type="ECO:0000313" key="7">
    <source>
        <dbReference type="Proteomes" id="UP001314166"/>
    </source>
</evidence>
<dbReference type="Gene3D" id="3.40.50.300">
    <property type="entry name" value="P-loop containing nucleotide triphosphate hydrolases"/>
    <property type="match status" value="1"/>
</dbReference>
<evidence type="ECO:0000259" key="5">
    <source>
        <dbReference type="PROSITE" id="PS50893"/>
    </source>
</evidence>
<keyword evidence="2" id="KW-0813">Transport</keyword>
<evidence type="ECO:0000256" key="2">
    <source>
        <dbReference type="ARBA" id="ARBA00022448"/>
    </source>
</evidence>
<keyword evidence="4" id="KW-0067">ATP-binding</keyword>
<dbReference type="PROSITE" id="PS00211">
    <property type="entry name" value="ABC_TRANSPORTER_1"/>
    <property type="match status" value="1"/>
</dbReference>
<keyword evidence="3" id="KW-0547">Nucleotide-binding</keyword>
<dbReference type="Proteomes" id="UP001314166">
    <property type="component" value="Unassembled WGS sequence"/>
</dbReference>
<dbReference type="InterPro" id="IPR027417">
    <property type="entry name" value="P-loop_NTPase"/>
</dbReference>
<dbReference type="InterPro" id="IPR003593">
    <property type="entry name" value="AAA+_ATPase"/>
</dbReference>
<dbReference type="Pfam" id="PF13732">
    <property type="entry name" value="DrrA1-3_C"/>
    <property type="match status" value="1"/>
</dbReference>
<evidence type="ECO:0000256" key="4">
    <source>
        <dbReference type="ARBA" id="ARBA00022840"/>
    </source>
</evidence>
<name>A0ABM9N2R5_9LACO</name>
<sequence length="297" mass="33378">MLNVQNITKKYNNLTAVSNVSFQLNRGEILAIIGKNGAGKSTIFKSILNFIQPESGNITLNGSTISDESKDLIGYMAEERGLFSDMTIEQVILYFAELHNYDKKKAKKNLSKWLELLSVKGKLSDKISSLSKGNQQKVQLITTLIHEPELLILDEPFSGLDPVNTDKLINLLLSLKENGTTILFSSHNMENVDKISDEIILLTDGHIALSGNLFDVRESFGRRNLYIENGYSYEEAIQLEGIQKVTVDSPGLQLSFENDSYAKQTLMTAQKRFNLTGYRLFSPNLNEIFKITTEINK</sequence>
<dbReference type="InterPro" id="IPR025302">
    <property type="entry name" value="DrrA1/2-like_C"/>
</dbReference>
<organism evidence="6 7">
    <name type="scientific">Fructobacillus evanidus</name>
    <dbReference type="NCBI Taxonomy" id="3064281"/>
    <lineage>
        <taxon>Bacteria</taxon>
        <taxon>Bacillati</taxon>
        <taxon>Bacillota</taxon>
        <taxon>Bacilli</taxon>
        <taxon>Lactobacillales</taxon>
        <taxon>Lactobacillaceae</taxon>
        <taxon>Fructobacillus</taxon>
    </lineage>
</organism>